<dbReference type="OrthoDB" id="5871681at2759"/>
<protein>
    <submittedName>
        <fullName evidence="3">GLTP domain-containing protein</fullName>
    </submittedName>
</protein>
<keyword evidence="2" id="KW-1185">Reference proteome</keyword>
<dbReference type="EMBL" id="UZAH01027721">
    <property type="protein sequence ID" value="VDO94432.1"/>
    <property type="molecule type" value="Genomic_DNA"/>
</dbReference>
<organism evidence="2 3">
    <name type="scientific">Heligmosomoides polygyrus</name>
    <name type="common">Parasitic roundworm</name>
    <dbReference type="NCBI Taxonomy" id="6339"/>
    <lineage>
        <taxon>Eukaryota</taxon>
        <taxon>Metazoa</taxon>
        <taxon>Ecdysozoa</taxon>
        <taxon>Nematoda</taxon>
        <taxon>Chromadorea</taxon>
        <taxon>Rhabditida</taxon>
        <taxon>Rhabditina</taxon>
        <taxon>Rhabditomorpha</taxon>
        <taxon>Strongyloidea</taxon>
        <taxon>Heligmosomidae</taxon>
        <taxon>Heligmosomoides</taxon>
    </lineage>
</organism>
<accession>A0A183FWW9</accession>
<accession>A0A3P8DE49</accession>
<evidence type="ECO:0000313" key="1">
    <source>
        <dbReference type="EMBL" id="VDO94432.1"/>
    </source>
</evidence>
<evidence type="ECO:0000313" key="3">
    <source>
        <dbReference type="WBParaSite" id="HPBE_0001298501-mRNA-1"/>
    </source>
</evidence>
<proteinExistence type="predicted"/>
<gene>
    <name evidence="1" type="ORF">HPBE_LOCUS12986</name>
</gene>
<dbReference type="WBParaSite" id="HPBE_0001298501-mRNA-1">
    <property type="protein sequence ID" value="HPBE_0001298501-mRNA-1"/>
    <property type="gene ID" value="HPBE_0001298501"/>
</dbReference>
<name>A0A183FWW9_HELPZ</name>
<reference evidence="3" key="2">
    <citation type="submission" date="2019-09" db="UniProtKB">
        <authorList>
            <consortium name="WormBaseParasite"/>
        </authorList>
    </citation>
    <scope>IDENTIFICATION</scope>
</reference>
<dbReference type="AlphaFoldDB" id="A0A183FWW9"/>
<dbReference type="Proteomes" id="UP000050761">
    <property type="component" value="Unassembled WGS sequence"/>
</dbReference>
<evidence type="ECO:0000313" key="2">
    <source>
        <dbReference type="Proteomes" id="UP000050761"/>
    </source>
</evidence>
<reference evidence="1 2" key="1">
    <citation type="submission" date="2018-11" db="EMBL/GenBank/DDBJ databases">
        <authorList>
            <consortium name="Pathogen Informatics"/>
        </authorList>
    </citation>
    <scope>NUCLEOTIDE SEQUENCE [LARGE SCALE GENOMIC DNA]</scope>
</reference>
<sequence>MGKEVLELGRENDCGNNIWGYQTFNGLPAAKRLAPVVGWVIITSAERTALLIAKRLVSLCESTLIGSAGTFEVPVKETNVVAKWMALARILITLLSTEIFLAGSLHSKEEQTAKREFYELNTAKLHVYWHNALIRSLIKAHCRNLLTQLPYVERVVYELCTNNATTTVALAKCAVQVFNARDFARDRYGEQIHLLSKVRRGRRFLSTARIRSSPKRLRSKQKRPIIKRLFIGYVGEENPEKPQPTSP</sequence>